<accession>A0A399MWY4</accession>
<dbReference type="InterPro" id="IPR025272">
    <property type="entry name" value="SocA_Panacea"/>
</dbReference>
<name>A0A399MWY4_9MICO</name>
<evidence type="ECO:0000313" key="3">
    <source>
        <dbReference type="Proteomes" id="UP000266634"/>
    </source>
</evidence>
<dbReference type="EMBL" id="QWEA01000503">
    <property type="protein sequence ID" value="RIJ22852.1"/>
    <property type="molecule type" value="Genomic_DNA"/>
</dbReference>
<dbReference type="Pfam" id="PF13274">
    <property type="entry name" value="SocA_Panacea"/>
    <property type="match status" value="1"/>
</dbReference>
<reference evidence="2 3" key="1">
    <citation type="submission" date="2018-08" db="EMBL/GenBank/DDBJ databases">
        <title>Genome Sequence of Clavibacter michiganensis Subspecies type strains, and the Atypical Peach-Colored Strains Isolated from Tomato.</title>
        <authorList>
            <person name="Osdaghi E."/>
            <person name="Portier P."/>
            <person name="Briand M."/>
            <person name="Jacques M.-A."/>
        </authorList>
    </citation>
    <scope>NUCLEOTIDE SEQUENCE [LARGE SCALE GENOMIC DNA]</scope>
    <source>
        <strain evidence="2 3">CFBP 6488</strain>
    </source>
</reference>
<dbReference type="Proteomes" id="UP000266634">
    <property type="component" value="Unassembled WGS sequence"/>
</dbReference>
<comment type="caution">
    <text evidence="2">The sequence shown here is derived from an EMBL/GenBank/DDBJ whole genome shotgun (WGS) entry which is preliminary data.</text>
</comment>
<organism evidence="2 3">
    <name type="scientific">Clavibacter michiganensis subsp. insidiosus</name>
    <dbReference type="NCBI Taxonomy" id="33014"/>
    <lineage>
        <taxon>Bacteria</taxon>
        <taxon>Bacillati</taxon>
        <taxon>Actinomycetota</taxon>
        <taxon>Actinomycetes</taxon>
        <taxon>Micrococcales</taxon>
        <taxon>Microbacteriaceae</taxon>
        <taxon>Clavibacter</taxon>
    </lineage>
</organism>
<sequence>MKLQKLLYFAASEYAKRTGSDSLLSEPFMMWKYGPVVRSVYDEFRSYGAGRIRTYAKDARGKALSINDR</sequence>
<evidence type="ECO:0000259" key="1">
    <source>
        <dbReference type="Pfam" id="PF13274"/>
    </source>
</evidence>
<protein>
    <submittedName>
        <fullName evidence="2">DUF4065 domain-containing protein</fullName>
    </submittedName>
</protein>
<evidence type="ECO:0000313" key="2">
    <source>
        <dbReference type="EMBL" id="RIJ22852.1"/>
    </source>
</evidence>
<proteinExistence type="predicted"/>
<dbReference type="AlphaFoldDB" id="A0A399MWY4"/>
<feature type="domain" description="Antitoxin SocA-like Panacea" evidence="1">
    <location>
        <begin position="3"/>
        <end position="65"/>
    </location>
</feature>
<gene>
    <name evidence="2" type="ORF">DZF93_11660</name>
</gene>
<dbReference type="RefSeq" id="WP_094170982.1">
    <property type="nucleotide sequence ID" value="NZ_CP021038.1"/>
</dbReference>